<feature type="region of interest" description="Disordered" evidence="1">
    <location>
        <begin position="1176"/>
        <end position="1324"/>
    </location>
</feature>
<feature type="region of interest" description="Disordered" evidence="1">
    <location>
        <begin position="1"/>
        <end position="535"/>
    </location>
</feature>
<sequence length="1555" mass="163013">MGDPEGELSSSSSHPDGGTGLQPESQLQDSPQGHGSQVQQVPQEQTNSDEQNGREQGQEEAGSLQEGKAGKNGLPGQDGVETLQDPLEENGQLKGPEVSSSLPDGGQIGDESIPKATTGEEHQLGGAKSPPETIPKPGTSSLGSGLEEKGDSDSSDSQDSEDPEAKGSHSGSPKKPGASDSTETDPSQEEEQDLRTEESGGGLGKGGQKGAVVSEVEHSSSGDLNQRDQLAQQTEVSGHGNGVSAPGVGVRTTEDSGEETLEHKSIDDEQEDNDDEDEEEEEEDDDDEEEDDDGKSQEGDDGQAGKQESQDVRGSKGGPQEDESGLPGSGGVDAVSVEQTTDQETAKLPPGPVPPVEPEVKVEVQQQESQVQGRDGQLPEVKGTNVDQGSPGAEKEVQRPQTSQGDNQGLKEQGPSKPAVEVSEPSTTEATLVTGIETRPTTTVTTSGGIQTTTQVTQSPVPQTQVTHSEVTQTQATQRTDGETESRTNAAVGQSSSQATGHQSKAPGPSEQTNVTSRNNTVTQPSGQQTSLRGSQLSTGVIKGLTMVVTKTKEKEEKIASKIKQKMVTEEEVFDLRCFLYKRNNPFKLRFYMFKGIYRLWRILQDMKFFIVMDHTLITDTLDQGVQDYLTRGLGMMNGILVRDNSDLVAMYSGFNKFYKGVVSRLNYMKEKENPEDIMKTIASISVIGYSTALRLEQESGSWDLVEVGSKEKNKDGKVVSYALLGFRIAMYLTKEIVDIIMENFFKYTDILGLEFGINTIISRGALMDVQTEDTLVYGTNEPRVTVDPYEEYEQLKPYLEYILEQKEASDGRGVGNGGHSSRSSSISRGAPSNRGGRASGRTGQEADGAASGSDELSEEEIRTKAWEGDPMAIKKVLMKSMFTAVPREIGPDTIEDYLRIFERPVTDLATAPSTDPEVDNDEFTNEYLATAGECHGPDLNNGAENSNIRYSASSTDPNIGAVDNGGHGTTATGKNRGTGRGRSTSRGRGRGRGKGRGGHCGSDKTAATGKNGHHAGASGTGAGGRTSTCVTRQIVDEDTRGVPGIDDSYKIDPMGPDADFERFMKKISAKDASMYGVNLLLGGVTIESVFGTSATGDISSTSAASVPTTTTSVTTSRTSVSKRVGDSGKPGVTSASAQGATTVTTSSTAGIGGITTSYAGSASVASSTTSVPTIVSTASVPTSSGTVTTSVSTTSGGTVTSSAVTSTATTVGGAKPKTVAPSTGSSIPGPSKSNRGRLGSTGTSINRTTQIQLGKGSTESTSTERSGLGPAGDGGTTSNKTTGQSRIAMQVKGRNATAASQDKDDDGESKETSKEGSTASDEVVTRVTTSQLCATGIRSREVVTGVASGEVVTRVIASHVGATRVETSDTTKIVKELTKPKDDANTHGVESTVYAGTEVDIVRGVTKKEQTMASGVEKTDAAEAGGDEGKSTEATNKPGRAVLPTNNGQTKSTIASAITKIPTRTMTSQNLITKSSSTAITGQTKGTSSHSRDNQNKSNSGQTRSGGGQTKGKKEEEGENEKTKGENEKQIEKIISQVDTEKTGEVVEKGIISG</sequence>
<feature type="compositionally biased region" description="Basic and acidic residues" evidence="1">
    <location>
        <begin position="1418"/>
        <end position="1432"/>
    </location>
</feature>
<reference evidence="2" key="1">
    <citation type="submission" date="2022-07" db="EMBL/GenBank/DDBJ databases">
        <title>Evaluation of T. orientalis genome assembly methods using nanopore sequencing and analysis of variation between genomes.</title>
        <authorList>
            <person name="Yam J."/>
            <person name="Micallef M.L."/>
            <person name="Liu M."/>
            <person name="Djordjevic S.P."/>
            <person name="Bogema D.R."/>
            <person name="Jenkins C."/>
        </authorList>
    </citation>
    <scope>NUCLEOTIDE SEQUENCE</scope>
    <source>
        <strain evidence="2">Fish Creek</strain>
    </source>
</reference>
<feature type="compositionally biased region" description="Polar residues" evidence="1">
    <location>
        <begin position="22"/>
        <end position="50"/>
    </location>
</feature>
<feature type="compositionally biased region" description="Polar residues" evidence="1">
    <location>
        <begin position="510"/>
        <end position="535"/>
    </location>
</feature>
<feature type="compositionally biased region" description="Polar residues" evidence="1">
    <location>
        <begin position="1221"/>
        <end position="1234"/>
    </location>
</feature>
<protein>
    <submittedName>
        <fullName evidence="2">Uncharacterized protein</fullName>
    </submittedName>
</protein>
<feature type="compositionally biased region" description="Basic and acidic residues" evidence="1">
    <location>
        <begin position="1513"/>
        <end position="1533"/>
    </location>
</feature>
<feature type="compositionally biased region" description="Polar residues" evidence="1">
    <location>
        <begin position="943"/>
        <end position="958"/>
    </location>
</feature>
<feature type="region of interest" description="Disordered" evidence="1">
    <location>
        <begin position="935"/>
        <end position="1028"/>
    </location>
</feature>
<feature type="region of interest" description="Disordered" evidence="1">
    <location>
        <begin position="810"/>
        <end position="866"/>
    </location>
</feature>
<feature type="compositionally biased region" description="Low complexity" evidence="1">
    <location>
        <begin position="1100"/>
        <end position="1122"/>
    </location>
</feature>
<dbReference type="OrthoDB" id="8954335at2759"/>
<feature type="region of interest" description="Disordered" evidence="1">
    <location>
        <begin position="1467"/>
        <end position="1538"/>
    </location>
</feature>
<accession>A0A976QVD0</accession>
<feature type="compositionally biased region" description="Basic residues" evidence="1">
    <location>
        <begin position="978"/>
        <end position="998"/>
    </location>
</feature>
<feature type="compositionally biased region" description="Low complexity" evidence="1">
    <location>
        <begin position="820"/>
        <end position="833"/>
    </location>
</feature>
<feature type="compositionally biased region" description="Polar residues" evidence="1">
    <location>
        <begin position="487"/>
        <end position="503"/>
    </location>
</feature>
<feature type="compositionally biased region" description="Gly residues" evidence="1">
    <location>
        <begin position="199"/>
        <end position="209"/>
    </location>
</feature>
<feature type="compositionally biased region" description="Polar residues" evidence="1">
    <location>
        <begin position="1241"/>
        <end position="1253"/>
    </location>
</feature>
<feature type="compositionally biased region" description="Polar residues" evidence="1">
    <location>
        <begin position="468"/>
        <end position="479"/>
    </location>
</feature>
<feature type="compositionally biased region" description="Polar residues" evidence="1">
    <location>
        <begin position="1467"/>
        <end position="1490"/>
    </location>
</feature>
<proteinExistence type="predicted"/>
<dbReference type="Proteomes" id="UP000244803">
    <property type="component" value="Chromosome 3"/>
</dbReference>
<feature type="compositionally biased region" description="Low complexity" evidence="1">
    <location>
        <begin position="363"/>
        <end position="372"/>
    </location>
</feature>
<feature type="compositionally biased region" description="Polar residues" evidence="1">
    <location>
        <begin position="221"/>
        <end position="236"/>
    </location>
</feature>
<feature type="compositionally biased region" description="Low complexity" evidence="1">
    <location>
        <begin position="1176"/>
        <end position="1215"/>
    </location>
</feature>
<feature type="compositionally biased region" description="Acidic residues" evidence="1">
    <location>
        <begin position="268"/>
        <end position="293"/>
    </location>
</feature>
<feature type="compositionally biased region" description="Acidic residues" evidence="1">
    <location>
        <begin position="153"/>
        <end position="162"/>
    </location>
</feature>
<feature type="region of interest" description="Disordered" evidence="1">
    <location>
        <begin position="1411"/>
        <end position="1454"/>
    </location>
</feature>
<name>A0A976QVD0_THEOR</name>
<feature type="compositionally biased region" description="Polar residues" evidence="1">
    <location>
        <begin position="1445"/>
        <end position="1454"/>
    </location>
</feature>
<dbReference type="EMBL" id="CP056066">
    <property type="protein sequence ID" value="UKJ88994.2"/>
    <property type="molecule type" value="Genomic_DNA"/>
</dbReference>
<feature type="compositionally biased region" description="Polar residues" evidence="1">
    <location>
        <begin position="1277"/>
        <end position="1288"/>
    </location>
</feature>
<gene>
    <name evidence="2" type="ORF">MACJ_002240</name>
</gene>
<feature type="compositionally biased region" description="Low complexity" evidence="1">
    <location>
        <begin position="433"/>
        <end position="467"/>
    </location>
</feature>
<feature type="region of interest" description="Disordered" evidence="1">
    <location>
        <begin position="1098"/>
        <end position="1139"/>
    </location>
</feature>
<evidence type="ECO:0000313" key="2">
    <source>
        <dbReference type="EMBL" id="UKJ88994.2"/>
    </source>
</evidence>
<feature type="compositionally biased region" description="Acidic residues" evidence="1">
    <location>
        <begin position="182"/>
        <end position="192"/>
    </location>
</feature>
<evidence type="ECO:0000313" key="3">
    <source>
        <dbReference type="Proteomes" id="UP000244803"/>
    </source>
</evidence>
<organism evidence="2 3">
    <name type="scientific">Theileria orientalis</name>
    <dbReference type="NCBI Taxonomy" id="68886"/>
    <lineage>
        <taxon>Eukaryota</taxon>
        <taxon>Sar</taxon>
        <taxon>Alveolata</taxon>
        <taxon>Apicomplexa</taxon>
        <taxon>Aconoidasida</taxon>
        <taxon>Piroplasmida</taxon>
        <taxon>Theileriidae</taxon>
        <taxon>Theileria</taxon>
    </lineage>
</organism>
<evidence type="ECO:0000256" key="1">
    <source>
        <dbReference type="SAM" id="MobiDB-lite"/>
    </source>
</evidence>